<dbReference type="Gene3D" id="3.40.50.40">
    <property type="match status" value="1"/>
</dbReference>
<accession>A0A2S5BGI3</accession>
<dbReference type="PIRSF" id="PIRSF001220">
    <property type="entry name" value="L-ASNase_gatD"/>
    <property type="match status" value="1"/>
</dbReference>
<dbReference type="Gene3D" id="3.40.50.1170">
    <property type="entry name" value="L-asparaginase, N-terminal domain"/>
    <property type="match status" value="1"/>
</dbReference>
<feature type="signal peptide" evidence="10">
    <location>
        <begin position="1"/>
        <end position="19"/>
    </location>
</feature>
<dbReference type="EC" id="3.5.1.1" evidence="2"/>
<dbReference type="PRINTS" id="PR00139">
    <property type="entry name" value="ASNGLNASE"/>
</dbReference>
<dbReference type="PROSITE" id="PS00917">
    <property type="entry name" value="ASN_GLN_ASE_2"/>
    <property type="match status" value="1"/>
</dbReference>
<dbReference type="GO" id="GO:0006530">
    <property type="term" value="P:L-asparagine catabolic process"/>
    <property type="evidence" value="ECO:0007669"/>
    <property type="project" value="UniProtKB-ARBA"/>
</dbReference>
<sequence length="394" mass="41336">MHFVQAAAVLGAFAASAVAAPLAPAAASVPALVERNNWKGSDVQFNITFESARKAHLPKTLIMATGGTIAGSSESNTDSTGYTAGTVGVAALVQAVPELLNVSNIDGMQVINTGSESLSDAFALHISKLANKALCAQDAPYDAVVITHGTDTLEETAYFIDATLQCDKPVVVVGAMRPSTAISADGPNNLLQAVTTAVTPSSVGRGTLIVLNDRIGAAIYTEKTHANTVDTFRAEEPGYLGMLLSDKAFYYQPATQPTFKKVYDVSQVEALPRVDLFMGYQGANLELLNASLALGAKGVVIAGTGSGSISDIGLEHVNEIVSKVPVVRSTKINNGFVVPGAYYPTVISSGVLNPVKTRRLLQILLALGKNASEIRTEFEEPLKSFINFNITSAY</sequence>
<evidence type="ECO:0000256" key="1">
    <source>
        <dbReference type="ARBA" id="ARBA00010518"/>
    </source>
</evidence>
<dbReference type="GO" id="GO:0004067">
    <property type="term" value="F:asparaginase activity"/>
    <property type="evidence" value="ECO:0007669"/>
    <property type="project" value="UniProtKB-UniRule"/>
</dbReference>
<dbReference type="NCBIfam" id="TIGR00520">
    <property type="entry name" value="asnASE_II"/>
    <property type="match status" value="1"/>
</dbReference>
<dbReference type="InterPro" id="IPR020827">
    <property type="entry name" value="Asparaginase/glutaminase_AS1"/>
</dbReference>
<evidence type="ECO:0000256" key="2">
    <source>
        <dbReference type="ARBA" id="ARBA00012920"/>
    </source>
</evidence>
<dbReference type="AlphaFoldDB" id="A0A2S5BGI3"/>
<protein>
    <recommendedName>
        <fullName evidence="2">asparaginase</fullName>
        <ecNumber evidence="2">3.5.1.1</ecNumber>
    </recommendedName>
</protein>
<evidence type="ECO:0000256" key="3">
    <source>
        <dbReference type="ARBA" id="ARBA00022801"/>
    </source>
</evidence>
<organism evidence="13 14">
    <name type="scientific">Rhodotorula taiwanensis</name>
    <dbReference type="NCBI Taxonomy" id="741276"/>
    <lineage>
        <taxon>Eukaryota</taxon>
        <taxon>Fungi</taxon>
        <taxon>Dikarya</taxon>
        <taxon>Basidiomycota</taxon>
        <taxon>Pucciniomycotina</taxon>
        <taxon>Microbotryomycetes</taxon>
        <taxon>Sporidiobolales</taxon>
        <taxon>Sporidiobolaceae</taxon>
        <taxon>Rhodotorula</taxon>
    </lineage>
</organism>
<dbReference type="PROSITE" id="PS51732">
    <property type="entry name" value="ASN_GLN_ASE_3"/>
    <property type="match status" value="1"/>
</dbReference>
<dbReference type="OrthoDB" id="542841at2759"/>
<feature type="active site" evidence="7">
    <location>
        <position position="68"/>
    </location>
</feature>
<dbReference type="CDD" id="cd08964">
    <property type="entry name" value="L-asparaginase_II"/>
    <property type="match status" value="1"/>
</dbReference>
<evidence type="ECO:0000256" key="7">
    <source>
        <dbReference type="PROSITE-ProRule" id="PRU10099"/>
    </source>
</evidence>
<dbReference type="EMBL" id="PJQD01000009">
    <property type="protein sequence ID" value="POY75874.1"/>
    <property type="molecule type" value="Genomic_DNA"/>
</dbReference>
<dbReference type="PIRSF" id="PIRSF500176">
    <property type="entry name" value="L_ASNase"/>
    <property type="match status" value="1"/>
</dbReference>
<feature type="domain" description="Asparaginase/glutaminase C-terminal" evidence="12">
    <location>
        <begin position="273"/>
        <end position="378"/>
    </location>
</feature>
<feature type="chain" id="PRO_5015416799" description="asparaginase" evidence="10">
    <location>
        <begin position="20"/>
        <end position="394"/>
    </location>
</feature>
<gene>
    <name evidence="13" type="ORF">BMF94_0956</name>
</gene>
<keyword evidence="10" id="KW-0732">Signal</keyword>
<dbReference type="SMART" id="SM00870">
    <property type="entry name" value="Asparaginase"/>
    <property type="match status" value="1"/>
</dbReference>
<feature type="domain" description="L-asparaginase N-terminal" evidence="11">
    <location>
        <begin position="61"/>
        <end position="253"/>
    </location>
</feature>
<comment type="caution">
    <text evidence="13">The sequence shown here is derived from an EMBL/GenBank/DDBJ whole genome shotgun (WGS) entry which is preliminary data.</text>
</comment>
<evidence type="ECO:0000313" key="13">
    <source>
        <dbReference type="EMBL" id="POY75874.1"/>
    </source>
</evidence>
<reference evidence="13 14" key="1">
    <citation type="journal article" date="2018" name="Front. Microbiol.">
        <title>Prospects for Fungal Bioremediation of Acidic Radioactive Waste Sites: Characterization and Genome Sequence of Rhodotorula taiwanensis MD1149.</title>
        <authorList>
            <person name="Tkavc R."/>
            <person name="Matrosova V.Y."/>
            <person name="Grichenko O.E."/>
            <person name="Gostincar C."/>
            <person name="Volpe R.P."/>
            <person name="Klimenkova P."/>
            <person name="Gaidamakova E.K."/>
            <person name="Zhou C.E."/>
            <person name="Stewart B.J."/>
            <person name="Lyman M.G."/>
            <person name="Malfatti S.A."/>
            <person name="Rubinfeld B."/>
            <person name="Courtot M."/>
            <person name="Singh J."/>
            <person name="Dalgard C.L."/>
            <person name="Hamilton T."/>
            <person name="Frey K.G."/>
            <person name="Gunde-Cimerman N."/>
            <person name="Dugan L."/>
            <person name="Daly M.J."/>
        </authorList>
    </citation>
    <scope>NUCLEOTIDE SEQUENCE [LARGE SCALE GENOMIC DNA]</scope>
    <source>
        <strain evidence="13 14">MD1149</strain>
    </source>
</reference>
<evidence type="ECO:0000259" key="12">
    <source>
        <dbReference type="Pfam" id="PF17763"/>
    </source>
</evidence>
<feature type="binding site" evidence="6">
    <location>
        <position position="115"/>
    </location>
    <ligand>
        <name>substrate</name>
    </ligand>
</feature>
<dbReference type="InterPro" id="IPR027474">
    <property type="entry name" value="L-asparaginase_N"/>
</dbReference>
<dbReference type="Proteomes" id="UP000237144">
    <property type="component" value="Unassembled WGS sequence"/>
</dbReference>
<dbReference type="FunFam" id="3.40.50.1170:FF:000001">
    <property type="entry name" value="L-asparaginase 2"/>
    <property type="match status" value="1"/>
</dbReference>
<dbReference type="PROSITE" id="PS00144">
    <property type="entry name" value="ASN_GLN_ASE_1"/>
    <property type="match status" value="1"/>
</dbReference>
<feature type="active site" description="O-isoaspartyl threonine intermediate" evidence="5">
    <location>
        <position position="68"/>
    </location>
</feature>
<evidence type="ECO:0000256" key="9">
    <source>
        <dbReference type="RuleBase" id="RU004456"/>
    </source>
</evidence>
<proteinExistence type="inferred from homology"/>
<evidence type="ECO:0000256" key="6">
    <source>
        <dbReference type="PIRSR" id="PIRSR001220-2"/>
    </source>
</evidence>
<feature type="binding site" evidence="6">
    <location>
        <begin position="150"/>
        <end position="151"/>
    </location>
    <ligand>
        <name>substrate</name>
    </ligand>
</feature>
<dbReference type="InterPro" id="IPR037152">
    <property type="entry name" value="L-asparaginase_N_sf"/>
</dbReference>
<dbReference type="SUPFAM" id="SSF53774">
    <property type="entry name" value="Glutaminase/Asparaginase"/>
    <property type="match status" value="1"/>
</dbReference>
<dbReference type="STRING" id="741276.A0A2S5BGI3"/>
<dbReference type="InterPro" id="IPR027475">
    <property type="entry name" value="Asparaginase/glutaminase_AS2"/>
</dbReference>
<comment type="similarity">
    <text evidence="1 9">Belongs to the asparaginase 1 family.</text>
</comment>
<evidence type="ECO:0000256" key="10">
    <source>
        <dbReference type="SAM" id="SignalP"/>
    </source>
</evidence>
<evidence type="ECO:0000256" key="5">
    <source>
        <dbReference type="PIRSR" id="PIRSR001220-1"/>
    </source>
</evidence>
<dbReference type="InterPro" id="IPR036152">
    <property type="entry name" value="Asp/glu_Ase-like_sf"/>
</dbReference>
<evidence type="ECO:0000256" key="8">
    <source>
        <dbReference type="PROSITE-ProRule" id="PRU10100"/>
    </source>
</evidence>
<dbReference type="InterPro" id="IPR004550">
    <property type="entry name" value="AsnASE_II"/>
</dbReference>
<name>A0A2S5BGI3_9BASI</name>
<evidence type="ECO:0000256" key="4">
    <source>
        <dbReference type="ARBA" id="ARBA00049366"/>
    </source>
</evidence>
<keyword evidence="3" id="KW-0378">Hydrolase</keyword>
<dbReference type="InterPro" id="IPR040919">
    <property type="entry name" value="Asparaginase_C"/>
</dbReference>
<dbReference type="Pfam" id="PF17763">
    <property type="entry name" value="Asparaginase_C"/>
    <property type="match status" value="1"/>
</dbReference>
<comment type="catalytic activity">
    <reaction evidence="4">
        <text>L-asparagine + H2O = L-aspartate + NH4(+)</text>
        <dbReference type="Rhea" id="RHEA:21016"/>
        <dbReference type="ChEBI" id="CHEBI:15377"/>
        <dbReference type="ChEBI" id="CHEBI:28938"/>
        <dbReference type="ChEBI" id="CHEBI:29991"/>
        <dbReference type="ChEBI" id="CHEBI:58048"/>
        <dbReference type="EC" id="3.5.1.1"/>
    </reaction>
</comment>
<evidence type="ECO:0000259" key="11">
    <source>
        <dbReference type="Pfam" id="PF00710"/>
    </source>
</evidence>
<dbReference type="PANTHER" id="PTHR11707">
    <property type="entry name" value="L-ASPARAGINASE"/>
    <property type="match status" value="1"/>
</dbReference>
<feature type="active site" evidence="8">
    <location>
        <position position="150"/>
    </location>
</feature>
<keyword evidence="14" id="KW-1185">Reference proteome</keyword>
<dbReference type="Pfam" id="PF00710">
    <property type="entry name" value="Asparaginase"/>
    <property type="match status" value="1"/>
</dbReference>
<dbReference type="PANTHER" id="PTHR11707:SF28">
    <property type="entry name" value="60 KDA LYSOPHOSPHOLIPASE"/>
    <property type="match status" value="1"/>
</dbReference>
<dbReference type="InterPro" id="IPR027473">
    <property type="entry name" value="L-asparaginase_C"/>
</dbReference>
<dbReference type="InterPro" id="IPR006034">
    <property type="entry name" value="Asparaginase/glutaminase-like"/>
</dbReference>
<evidence type="ECO:0000313" key="14">
    <source>
        <dbReference type="Proteomes" id="UP000237144"/>
    </source>
</evidence>